<dbReference type="EMBL" id="CADCUX010000598">
    <property type="protein sequence ID" value="CAA9433716.1"/>
    <property type="molecule type" value="Genomic_DNA"/>
</dbReference>
<protein>
    <submittedName>
        <fullName evidence="1">Permease of the drug/metabolite transporter (DMT) superfamily</fullName>
    </submittedName>
</protein>
<organism evidence="1">
    <name type="scientific">uncultured Ramlibacter sp</name>
    <dbReference type="NCBI Taxonomy" id="260755"/>
    <lineage>
        <taxon>Bacteria</taxon>
        <taxon>Pseudomonadati</taxon>
        <taxon>Pseudomonadota</taxon>
        <taxon>Betaproteobacteria</taxon>
        <taxon>Burkholderiales</taxon>
        <taxon>Comamonadaceae</taxon>
        <taxon>Ramlibacter</taxon>
        <taxon>environmental samples</taxon>
    </lineage>
</organism>
<evidence type="ECO:0000313" key="1">
    <source>
        <dbReference type="EMBL" id="CAA9433716.1"/>
    </source>
</evidence>
<accession>A0A6J4QC56</accession>
<gene>
    <name evidence="1" type="ORF">AVDCRST_MAG51-2791</name>
</gene>
<sequence length="39" mass="4001">MLDFVLLAAVWGGSFLFMRLAVVEFGAVGTAAGRVAVAS</sequence>
<feature type="non-terminal residue" evidence="1">
    <location>
        <position position="39"/>
    </location>
</feature>
<dbReference type="AlphaFoldDB" id="A0A6J4QC56"/>
<proteinExistence type="predicted"/>
<name>A0A6J4QC56_9BURK</name>
<reference evidence="1" key="1">
    <citation type="submission" date="2020-02" db="EMBL/GenBank/DDBJ databases">
        <authorList>
            <person name="Meier V. D."/>
        </authorList>
    </citation>
    <scope>NUCLEOTIDE SEQUENCE</scope>
    <source>
        <strain evidence="1">AVDCRST_MAG51</strain>
    </source>
</reference>